<dbReference type="SMART" id="SM00388">
    <property type="entry name" value="HisKA"/>
    <property type="match status" value="1"/>
</dbReference>
<dbReference type="SUPFAM" id="SSF47384">
    <property type="entry name" value="Homodimeric domain of signal transducing histidine kinase"/>
    <property type="match status" value="1"/>
</dbReference>
<evidence type="ECO:0000256" key="11">
    <source>
        <dbReference type="SAM" id="Coils"/>
    </source>
</evidence>
<evidence type="ECO:0000256" key="12">
    <source>
        <dbReference type="SAM" id="Phobius"/>
    </source>
</evidence>
<sequence length="452" mass="48745">MAAARLWSSTPVRLSLALVALFAVMSFASLTATYFIIRQPLEQNLRDTLNQEMAGFGAVPSAAALAALVRSQSEVTEPHKRIISYRLPGGLVVGNAAILADHEGYRAVSLAPGGGDIHGEFYTLTRVLHGGLMTIAVSAEPVAQLRRIFTRVFLFSLFPTMLVALGGALLLARRSQRRIDRLERALDRLARGEFGARVGPIGGVRDDLSRIAERVDAMADELESKVAALRQVSADIAHDLKTPVQRLSVQLERLAATPGLPEPAAALAERARAEAQAMIRTFHALLQIAQIEGGQPRARFARVDLASLAATFCEVYDPSAEESGHRLIAVPAAGEVPVRGDKDLLGQILANLIENALRHTPAGTEIRVATGRDATGPWLEVSDTGPGIPESERDAVFRRLYRLESSRTTPGSGLGLSLVRAIADLHEARIELSDNRPGLRVMIHFPPVPTDH</sequence>
<keyword evidence="8 12" id="KW-1133">Transmembrane helix</keyword>
<dbReference type="Pfam" id="PF00672">
    <property type="entry name" value="HAMP"/>
    <property type="match status" value="1"/>
</dbReference>
<dbReference type="SMART" id="SM00387">
    <property type="entry name" value="HATPase_c"/>
    <property type="match status" value="1"/>
</dbReference>
<dbReference type="InterPro" id="IPR036097">
    <property type="entry name" value="HisK_dim/P_sf"/>
</dbReference>
<feature type="transmembrane region" description="Helical" evidence="12">
    <location>
        <begin position="152"/>
        <end position="172"/>
    </location>
</feature>
<dbReference type="AlphaFoldDB" id="A0A1H5URG4"/>
<evidence type="ECO:0000259" key="13">
    <source>
        <dbReference type="PROSITE" id="PS50109"/>
    </source>
</evidence>
<keyword evidence="4" id="KW-0597">Phosphoprotein</keyword>
<evidence type="ECO:0000256" key="7">
    <source>
        <dbReference type="ARBA" id="ARBA00022777"/>
    </source>
</evidence>
<dbReference type="Pfam" id="PF00512">
    <property type="entry name" value="HisKA"/>
    <property type="match status" value="1"/>
</dbReference>
<dbReference type="PRINTS" id="PR00344">
    <property type="entry name" value="BCTRLSENSOR"/>
</dbReference>
<evidence type="ECO:0000256" key="6">
    <source>
        <dbReference type="ARBA" id="ARBA00022692"/>
    </source>
</evidence>
<dbReference type="EC" id="2.7.13.3" evidence="3"/>
<dbReference type="PROSITE" id="PS50885">
    <property type="entry name" value="HAMP"/>
    <property type="match status" value="1"/>
</dbReference>
<evidence type="ECO:0000259" key="14">
    <source>
        <dbReference type="PROSITE" id="PS50885"/>
    </source>
</evidence>
<evidence type="ECO:0000313" key="16">
    <source>
        <dbReference type="Proteomes" id="UP000236742"/>
    </source>
</evidence>
<comment type="subcellular location">
    <subcellularLocation>
        <location evidence="2">Membrane</location>
    </subcellularLocation>
</comment>
<dbReference type="Proteomes" id="UP000236742">
    <property type="component" value="Unassembled WGS sequence"/>
</dbReference>
<reference evidence="15 16" key="1">
    <citation type="submission" date="2016-10" db="EMBL/GenBank/DDBJ databases">
        <authorList>
            <person name="de Groot N.N."/>
        </authorList>
    </citation>
    <scope>NUCLEOTIDE SEQUENCE [LARGE SCALE GENOMIC DNA]</scope>
    <source>
        <strain evidence="15 16">DSM 23413</strain>
    </source>
</reference>
<dbReference type="InterPro" id="IPR003661">
    <property type="entry name" value="HisK_dim/P_dom"/>
</dbReference>
<evidence type="ECO:0000313" key="15">
    <source>
        <dbReference type="EMBL" id="SEF77629.1"/>
    </source>
</evidence>
<feature type="transmembrane region" description="Helical" evidence="12">
    <location>
        <begin position="14"/>
        <end position="37"/>
    </location>
</feature>
<keyword evidence="9" id="KW-0902">Two-component regulatory system</keyword>
<dbReference type="SMART" id="SM00304">
    <property type="entry name" value="HAMP"/>
    <property type="match status" value="1"/>
</dbReference>
<dbReference type="RefSeq" id="WP_235003747.1">
    <property type="nucleotide sequence ID" value="NZ_FNVD01000004.1"/>
</dbReference>
<feature type="domain" description="HAMP" evidence="14">
    <location>
        <begin position="173"/>
        <end position="227"/>
    </location>
</feature>
<keyword evidence="10 12" id="KW-0472">Membrane</keyword>
<dbReference type="PANTHER" id="PTHR45436">
    <property type="entry name" value="SENSOR HISTIDINE KINASE YKOH"/>
    <property type="match status" value="1"/>
</dbReference>
<dbReference type="Pfam" id="PF02518">
    <property type="entry name" value="HATPase_c"/>
    <property type="match status" value="1"/>
</dbReference>
<evidence type="ECO:0000256" key="10">
    <source>
        <dbReference type="ARBA" id="ARBA00023136"/>
    </source>
</evidence>
<dbReference type="InterPro" id="IPR005467">
    <property type="entry name" value="His_kinase_dom"/>
</dbReference>
<dbReference type="CDD" id="cd00082">
    <property type="entry name" value="HisKA"/>
    <property type="match status" value="1"/>
</dbReference>
<dbReference type="SUPFAM" id="SSF55874">
    <property type="entry name" value="ATPase domain of HSP90 chaperone/DNA topoisomerase II/histidine kinase"/>
    <property type="match status" value="1"/>
</dbReference>
<organism evidence="15 16">
    <name type="scientific">Jhaorihella thermophila</name>
    <dbReference type="NCBI Taxonomy" id="488547"/>
    <lineage>
        <taxon>Bacteria</taxon>
        <taxon>Pseudomonadati</taxon>
        <taxon>Pseudomonadota</taxon>
        <taxon>Alphaproteobacteria</taxon>
        <taxon>Rhodobacterales</taxon>
        <taxon>Paracoccaceae</taxon>
        <taxon>Jhaorihella</taxon>
    </lineage>
</organism>
<gene>
    <name evidence="15" type="ORF">SAMN05421751_104236</name>
</gene>
<dbReference type="InterPro" id="IPR036890">
    <property type="entry name" value="HATPase_C_sf"/>
</dbReference>
<evidence type="ECO:0000256" key="4">
    <source>
        <dbReference type="ARBA" id="ARBA00022553"/>
    </source>
</evidence>
<feature type="coiled-coil region" evidence="11">
    <location>
        <begin position="172"/>
        <end position="232"/>
    </location>
</feature>
<dbReference type="InterPro" id="IPR004358">
    <property type="entry name" value="Sig_transdc_His_kin-like_C"/>
</dbReference>
<evidence type="ECO:0000256" key="1">
    <source>
        <dbReference type="ARBA" id="ARBA00000085"/>
    </source>
</evidence>
<proteinExistence type="predicted"/>
<keyword evidence="5" id="KW-0808">Transferase</keyword>
<evidence type="ECO:0000256" key="2">
    <source>
        <dbReference type="ARBA" id="ARBA00004370"/>
    </source>
</evidence>
<comment type="catalytic activity">
    <reaction evidence="1">
        <text>ATP + protein L-histidine = ADP + protein N-phospho-L-histidine.</text>
        <dbReference type="EC" id="2.7.13.3"/>
    </reaction>
</comment>
<dbReference type="Gene3D" id="6.10.340.10">
    <property type="match status" value="1"/>
</dbReference>
<evidence type="ECO:0000256" key="8">
    <source>
        <dbReference type="ARBA" id="ARBA00022989"/>
    </source>
</evidence>
<dbReference type="Gene3D" id="1.10.287.130">
    <property type="match status" value="1"/>
</dbReference>
<accession>A0A1H5URG4</accession>
<keyword evidence="16" id="KW-1185">Reference proteome</keyword>
<evidence type="ECO:0000256" key="3">
    <source>
        <dbReference type="ARBA" id="ARBA00012438"/>
    </source>
</evidence>
<dbReference type="PROSITE" id="PS50109">
    <property type="entry name" value="HIS_KIN"/>
    <property type="match status" value="1"/>
</dbReference>
<dbReference type="GO" id="GO:0000155">
    <property type="term" value="F:phosphorelay sensor kinase activity"/>
    <property type="evidence" value="ECO:0007669"/>
    <property type="project" value="InterPro"/>
</dbReference>
<dbReference type="GO" id="GO:0005886">
    <property type="term" value="C:plasma membrane"/>
    <property type="evidence" value="ECO:0007669"/>
    <property type="project" value="TreeGrafter"/>
</dbReference>
<feature type="domain" description="Histidine kinase" evidence="13">
    <location>
        <begin position="235"/>
        <end position="449"/>
    </location>
</feature>
<keyword evidence="6 12" id="KW-0812">Transmembrane</keyword>
<dbReference type="CDD" id="cd06225">
    <property type="entry name" value="HAMP"/>
    <property type="match status" value="1"/>
</dbReference>
<evidence type="ECO:0000256" key="9">
    <source>
        <dbReference type="ARBA" id="ARBA00023012"/>
    </source>
</evidence>
<dbReference type="PANTHER" id="PTHR45436:SF8">
    <property type="entry name" value="HISTIDINE KINASE"/>
    <property type="match status" value="1"/>
</dbReference>
<dbReference type="CDD" id="cd00075">
    <property type="entry name" value="HATPase"/>
    <property type="match status" value="1"/>
</dbReference>
<dbReference type="InterPro" id="IPR003660">
    <property type="entry name" value="HAMP_dom"/>
</dbReference>
<evidence type="ECO:0000256" key="5">
    <source>
        <dbReference type="ARBA" id="ARBA00022679"/>
    </source>
</evidence>
<protein>
    <recommendedName>
        <fullName evidence="3">histidine kinase</fullName>
        <ecNumber evidence="3">2.7.13.3</ecNumber>
    </recommendedName>
</protein>
<keyword evidence="11" id="KW-0175">Coiled coil</keyword>
<keyword evidence="7 15" id="KW-0418">Kinase</keyword>
<dbReference type="InterPro" id="IPR050428">
    <property type="entry name" value="TCS_sensor_his_kinase"/>
</dbReference>
<name>A0A1H5URG4_9RHOB</name>
<dbReference type="InterPro" id="IPR003594">
    <property type="entry name" value="HATPase_dom"/>
</dbReference>
<dbReference type="Gene3D" id="3.30.565.10">
    <property type="entry name" value="Histidine kinase-like ATPase, C-terminal domain"/>
    <property type="match status" value="1"/>
</dbReference>
<dbReference type="EMBL" id="FNVD01000004">
    <property type="protein sequence ID" value="SEF77629.1"/>
    <property type="molecule type" value="Genomic_DNA"/>
</dbReference>